<evidence type="ECO:0000256" key="1">
    <source>
        <dbReference type="ARBA" id="ARBA00023015"/>
    </source>
</evidence>
<dbReference type="Gene3D" id="1.10.10.10">
    <property type="entry name" value="Winged helix-like DNA-binding domain superfamily/Winged helix DNA-binding domain"/>
    <property type="match status" value="1"/>
</dbReference>
<gene>
    <name evidence="6" type="ORF">bsdE14_09180</name>
</gene>
<feature type="domain" description="RNA polymerase sigma-70 region 2" evidence="5">
    <location>
        <begin position="23"/>
        <end position="90"/>
    </location>
</feature>
<dbReference type="RefSeq" id="WP_264848800.1">
    <property type="nucleotide sequence ID" value="NZ_BRXR01000001.1"/>
</dbReference>
<keyword evidence="2" id="KW-0731">Sigma factor</keyword>
<sequence length="185" mass="21529">MDLEALVLEAKRGNKDALEEILSRFKGFIIKTIRGIYISGYEPEDLLQIGYMTLIKAVQKYESYNNSSFVSYATSAIKNNFYYEIRQKSKIHSESSLNLETEDGLMIMDNLCSEENIEETIMLEEDKRKLMAALSILTEDESDFIQFVYFHGGKIKEYSDLHNIKYVTLIKKKERILKKLRLLLA</sequence>
<evidence type="ECO:0000256" key="2">
    <source>
        <dbReference type="ARBA" id="ARBA00023082"/>
    </source>
</evidence>
<dbReference type="NCBIfam" id="TIGR02937">
    <property type="entry name" value="sigma70-ECF"/>
    <property type="match status" value="1"/>
</dbReference>
<dbReference type="Pfam" id="PF04542">
    <property type="entry name" value="Sigma70_r2"/>
    <property type="match status" value="1"/>
</dbReference>
<dbReference type="InterPro" id="IPR013325">
    <property type="entry name" value="RNA_pol_sigma_r2"/>
</dbReference>
<dbReference type="SUPFAM" id="SSF88659">
    <property type="entry name" value="Sigma3 and sigma4 domains of RNA polymerase sigma factors"/>
    <property type="match status" value="1"/>
</dbReference>
<evidence type="ECO:0000313" key="6">
    <source>
        <dbReference type="EMBL" id="GLC29508.1"/>
    </source>
</evidence>
<comment type="caution">
    <text evidence="6">The sequence shown here is derived from an EMBL/GenBank/DDBJ whole genome shotgun (WGS) entry which is preliminary data.</text>
</comment>
<keyword evidence="4" id="KW-0804">Transcription</keyword>
<accession>A0ABQ5N2S3</accession>
<proteinExistence type="predicted"/>
<evidence type="ECO:0000256" key="4">
    <source>
        <dbReference type="ARBA" id="ARBA00023163"/>
    </source>
</evidence>
<evidence type="ECO:0000259" key="5">
    <source>
        <dbReference type="Pfam" id="PF04542"/>
    </source>
</evidence>
<dbReference type="Gene3D" id="1.10.1740.10">
    <property type="match status" value="1"/>
</dbReference>
<dbReference type="Proteomes" id="UP001208567">
    <property type="component" value="Unassembled WGS sequence"/>
</dbReference>
<name>A0ABQ5N2S3_9CLOT</name>
<dbReference type="EMBL" id="BRXR01000001">
    <property type="protein sequence ID" value="GLC29508.1"/>
    <property type="molecule type" value="Genomic_DNA"/>
</dbReference>
<protein>
    <recommendedName>
        <fullName evidence="5">RNA polymerase sigma-70 region 2 domain-containing protein</fullName>
    </recommendedName>
</protein>
<dbReference type="SUPFAM" id="SSF88946">
    <property type="entry name" value="Sigma2 domain of RNA polymerase sigma factors"/>
    <property type="match status" value="1"/>
</dbReference>
<dbReference type="InterPro" id="IPR007627">
    <property type="entry name" value="RNA_pol_sigma70_r2"/>
</dbReference>
<organism evidence="6 7">
    <name type="scientific">Clostridium omnivorum</name>
    <dbReference type="NCBI Taxonomy" id="1604902"/>
    <lineage>
        <taxon>Bacteria</taxon>
        <taxon>Bacillati</taxon>
        <taxon>Bacillota</taxon>
        <taxon>Clostridia</taxon>
        <taxon>Eubacteriales</taxon>
        <taxon>Clostridiaceae</taxon>
        <taxon>Clostridium</taxon>
    </lineage>
</organism>
<keyword evidence="3" id="KW-0238">DNA-binding</keyword>
<reference evidence="6 7" key="1">
    <citation type="journal article" date="2024" name="Int. J. Syst. Evol. Microbiol.">
        <title>Clostridium omnivorum sp. nov., isolated from anoxic soil under the treatment of reductive soil disinfestation.</title>
        <authorList>
            <person name="Ueki A."/>
            <person name="Tonouchi A."/>
            <person name="Kaku N."/>
            <person name="Honma S."/>
            <person name="Ueki K."/>
        </authorList>
    </citation>
    <scope>NUCLEOTIDE SEQUENCE [LARGE SCALE GENOMIC DNA]</scope>
    <source>
        <strain evidence="6 7">E14</strain>
    </source>
</reference>
<evidence type="ECO:0000313" key="7">
    <source>
        <dbReference type="Proteomes" id="UP001208567"/>
    </source>
</evidence>
<keyword evidence="7" id="KW-1185">Reference proteome</keyword>
<dbReference type="InterPro" id="IPR014284">
    <property type="entry name" value="RNA_pol_sigma-70_dom"/>
</dbReference>
<keyword evidence="1" id="KW-0805">Transcription regulation</keyword>
<dbReference type="InterPro" id="IPR013324">
    <property type="entry name" value="RNA_pol_sigma_r3/r4-like"/>
</dbReference>
<dbReference type="PANTHER" id="PTHR30385">
    <property type="entry name" value="SIGMA FACTOR F FLAGELLAR"/>
    <property type="match status" value="1"/>
</dbReference>
<dbReference type="InterPro" id="IPR036388">
    <property type="entry name" value="WH-like_DNA-bd_sf"/>
</dbReference>
<evidence type="ECO:0000256" key="3">
    <source>
        <dbReference type="ARBA" id="ARBA00023125"/>
    </source>
</evidence>